<sequence length="345" mass="39234">MTINTLENEYKKLVDLLGDEILKLNNKSFFITGATGLVASYLVDFIMWYNTAYSQNIYVYAVSSKLEKLQKRFKANKNLCFIEQNLNEPLKKKYEADYIIHAASNAHPLAFSKDPVGTMKTNLTGTMNLLEMIKDTAACFLYISTGEIYGNNADKPFTEDDFGMIDSKLVRSCYPESKRAAETLCMSYNHQYNIKANILRLCYVYGAAITNENSRADAQFLRNALNGEKIIMKSEGLQKRTYCYVADAVYAMLYVILYSKDSQVYNVANPNSIASIREYAETLSELAEVSLQFEIPDEIEKQGYSKPLDSILDASKLMDLGWQPQYDLKTGLSHTLMIKKEEKHV</sequence>
<reference evidence="5" key="2">
    <citation type="submission" date="2022-05" db="EMBL/GenBank/DDBJ databases">
        <authorList>
            <person name="Proctor A.L."/>
            <person name="Phillips G.J."/>
            <person name="Wannemuehler M.J."/>
        </authorList>
    </citation>
    <scope>NUCLEOTIDE SEQUENCE</scope>
    <source>
        <strain evidence="5">ASF457</strain>
    </source>
</reference>
<reference evidence="5" key="3">
    <citation type="submission" date="2022-06" db="EMBL/GenBank/DDBJ databases">
        <title>Resources to Facilitate Use of the Altered Schaedler Flora (ASF) Mouse Model to Study Microbiome Function.</title>
        <authorList>
            <person name="Proctor A."/>
            <person name="Parvinroo S."/>
            <person name="Richie T."/>
            <person name="Jia X."/>
            <person name="Lee S.T.M."/>
            <person name="Karp P.D."/>
            <person name="Paley S."/>
            <person name="Kostic A.D."/>
            <person name="Pierre J.F."/>
            <person name="Wannemuehler M.J."/>
            <person name="Phillips G.J."/>
        </authorList>
    </citation>
    <scope>NUCLEOTIDE SEQUENCE</scope>
    <source>
        <strain evidence="5">ASF457</strain>
    </source>
</reference>
<dbReference type="EC" id="4.2.1.46" evidence="5"/>
<dbReference type="GO" id="GO:0070403">
    <property type="term" value="F:NAD+ binding"/>
    <property type="evidence" value="ECO:0007669"/>
    <property type="project" value="InterPro"/>
</dbReference>
<name>V2RMJ3_9BACT</name>
<evidence type="ECO:0000313" key="5">
    <source>
        <dbReference type="EMBL" id="USF24012.1"/>
    </source>
</evidence>
<dbReference type="KEGG" id="msch:N508_001087"/>
<evidence type="ECO:0000256" key="2">
    <source>
        <dbReference type="ARBA" id="ARBA00022793"/>
    </source>
</evidence>
<evidence type="ECO:0000256" key="4">
    <source>
        <dbReference type="ARBA" id="ARBA00023239"/>
    </source>
</evidence>
<dbReference type="RefSeq" id="WP_023275383.1">
    <property type="nucleotide sequence ID" value="NZ_CP097562.1"/>
</dbReference>
<evidence type="ECO:0000313" key="6">
    <source>
        <dbReference type="Proteomes" id="UP000017429"/>
    </source>
</evidence>
<keyword evidence="3" id="KW-0520">NAD</keyword>
<evidence type="ECO:0000256" key="3">
    <source>
        <dbReference type="ARBA" id="ARBA00023027"/>
    </source>
</evidence>
<accession>V2RMJ3</accession>
<keyword evidence="2" id="KW-0210">Decarboxylase</keyword>
<dbReference type="GO" id="GO:0008460">
    <property type="term" value="F:dTDP-glucose 4,6-dehydratase activity"/>
    <property type="evidence" value="ECO:0007669"/>
    <property type="project" value="UniProtKB-EC"/>
</dbReference>
<dbReference type="AlphaFoldDB" id="V2RMJ3"/>
<dbReference type="GO" id="GO:0048040">
    <property type="term" value="F:UDP-glucuronate decarboxylase activity"/>
    <property type="evidence" value="ECO:0007669"/>
    <property type="project" value="TreeGrafter"/>
</dbReference>
<dbReference type="Gene3D" id="3.40.50.720">
    <property type="entry name" value="NAD(P)-binding Rossmann-like Domain"/>
    <property type="match status" value="1"/>
</dbReference>
<dbReference type="Pfam" id="PF01370">
    <property type="entry name" value="Epimerase"/>
    <property type="match status" value="1"/>
</dbReference>
<protein>
    <submittedName>
        <fullName evidence="5">dTDP-glucose 4,6-dehydratase</fullName>
        <ecNumber evidence="5">4.2.1.46</ecNumber>
    </submittedName>
</protein>
<dbReference type="InterPro" id="IPR036291">
    <property type="entry name" value="NAD(P)-bd_dom_sf"/>
</dbReference>
<dbReference type="GO" id="GO:0005737">
    <property type="term" value="C:cytoplasm"/>
    <property type="evidence" value="ECO:0007669"/>
    <property type="project" value="TreeGrafter"/>
</dbReference>
<dbReference type="PANTHER" id="PTHR43078">
    <property type="entry name" value="UDP-GLUCURONIC ACID DECARBOXYLASE-RELATED"/>
    <property type="match status" value="1"/>
</dbReference>
<dbReference type="PANTHER" id="PTHR43078:SF7">
    <property type="entry name" value="UDP-GLUCURONATE DECARBOXYLASE"/>
    <property type="match status" value="1"/>
</dbReference>
<dbReference type="EMBL" id="CP097562">
    <property type="protein sequence ID" value="USF24012.1"/>
    <property type="molecule type" value="Genomic_DNA"/>
</dbReference>
<keyword evidence="6" id="KW-1185">Reference proteome</keyword>
<dbReference type="OrthoDB" id="9810015at2"/>
<dbReference type="InterPro" id="IPR044516">
    <property type="entry name" value="UXS-like"/>
</dbReference>
<dbReference type="GO" id="GO:0042732">
    <property type="term" value="P:D-xylose metabolic process"/>
    <property type="evidence" value="ECO:0007669"/>
    <property type="project" value="InterPro"/>
</dbReference>
<gene>
    <name evidence="5" type="primary">rfbB</name>
    <name evidence="5" type="ORF">N508_001087</name>
</gene>
<keyword evidence="4 5" id="KW-0456">Lyase</keyword>
<evidence type="ECO:0000256" key="1">
    <source>
        <dbReference type="ARBA" id="ARBA00001911"/>
    </source>
</evidence>
<dbReference type="InterPro" id="IPR001509">
    <property type="entry name" value="Epimerase_deHydtase"/>
</dbReference>
<organism evidence="5 6">
    <name type="scientific">Mucispirillum schaedleri ASF457</name>
    <dbReference type="NCBI Taxonomy" id="1379858"/>
    <lineage>
        <taxon>Bacteria</taxon>
        <taxon>Pseudomonadati</taxon>
        <taxon>Deferribacterota</taxon>
        <taxon>Deferribacteres</taxon>
        <taxon>Deferribacterales</taxon>
        <taxon>Mucispirillaceae</taxon>
        <taxon>Mucispirillum</taxon>
    </lineage>
</organism>
<dbReference type="Proteomes" id="UP000017429">
    <property type="component" value="Chromosome"/>
</dbReference>
<comment type="cofactor">
    <cofactor evidence="1">
        <name>NAD(+)</name>
        <dbReference type="ChEBI" id="CHEBI:57540"/>
    </cofactor>
</comment>
<reference evidence="5" key="1">
    <citation type="journal article" date="2014" name="Genome Announc.">
        <title>Draft genome sequences of the altered schaedler flora, a defined bacterial community from gnotobiotic mice.</title>
        <authorList>
            <person name="Wannemuehler M.J."/>
            <person name="Overstreet A.M."/>
            <person name="Ward D.V."/>
            <person name="Phillips G.J."/>
        </authorList>
    </citation>
    <scope>NUCLEOTIDE SEQUENCE</scope>
    <source>
        <strain evidence="5">ASF457</strain>
    </source>
</reference>
<dbReference type="SUPFAM" id="SSF51735">
    <property type="entry name" value="NAD(P)-binding Rossmann-fold domains"/>
    <property type="match status" value="1"/>
</dbReference>
<proteinExistence type="predicted"/>
<dbReference type="eggNOG" id="COG0451">
    <property type="taxonomic scope" value="Bacteria"/>
</dbReference>